<comment type="similarity">
    <text evidence="2 14">Belongs to the ALAD family.</text>
</comment>
<evidence type="ECO:0000256" key="14">
    <source>
        <dbReference type="RuleBase" id="RU004161"/>
    </source>
</evidence>
<gene>
    <name evidence="15" type="ORF">B9Q03_03595</name>
</gene>
<evidence type="ECO:0000256" key="5">
    <source>
        <dbReference type="ARBA" id="ARBA00023133"/>
    </source>
</evidence>
<dbReference type="CDD" id="cd00384">
    <property type="entry name" value="ALAD_PBGS"/>
    <property type="match status" value="1"/>
</dbReference>
<dbReference type="InterPro" id="IPR013785">
    <property type="entry name" value="Aldolase_TIM"/>
</dbReference>
<feature type="binding site" evidence="12">
    <location>
        <position position="240"/>
    </location>
    <ligand>
        <name>Mg(2+)</name>
        <dbReference type="ChEBI" id="CHEBI:18420"/>
    </ligand>
</feature>
<keyword evidence="6 13" id="KW-0456">Lyase</keyword>
<organism evidence="15 16">
    <name type="scientific">Candidatus Marsarchaeota G2 archaeon OSP_D</name>
    <dbReference type="NCBI Taxonomy" id="1978157"/>
    <lineage>
        <taxon>Archaea</taxon>
        <taxon>Candidatus Marsarchaeota</taxon>
        <taxon>Candidatus Marsarchaeota group 2</taxon>
    </lineage>
</organism>
<dbReference type="GO" id="GO:0005829">
    <property type="term" value="C:cytosol"/>
    <property type="evidence" value="ECO:0007669"/>
    <property type="project" value="TreeGrafter"/>
</dbReference>
<dbReference type="Proteomes" id="UP000240322">
    <property type="component" value="Unassembled WGS sequence"/>
</dbReference>
<name>A0A2R6AZ68_9ARCH</name>
<dbReference type="GO" id="GO:0004655">
    <property type="term" value="F:porphobilinogen synthase activity"/>
    <property type="evidence" value="ECO:0007669"/>
    <property type="project" value="UniProtKB-EC"/>
</dbReference>
<dbReference type="Gene3D" id="3.20.20.70">
    <property type="entry name" value="Aldolase class I"/>
    <property type="match status" value="1"/>
</dbReference>
<protein>
    <recommendedName>
        <fullName evidence="4 13">Delta-aminolevulinic acid dehydratase</fullName>
        <ecNumber evidence="3 13">4.2.1.24</ecNumber>
    </recommendedName>
</protein>
<dbReference type="InterPro" id="IPR001731">
    <property type="entry name" value="ALAD"/>
</dbReference>
<feature type="binding site" evidence="11">
    <location>
        <position position="127"/>
    </location>
    <ligand>
        <name>Zn(2+)</name>
        <dbReference type="ChEBI" id="CHEBI:29105"/>
        <note>catalytic</note>
    </ligand>
</feature>
<dbReference type="Pfam" id="PF00490">
    <property type="entry name" value="ALAD"/>
    <property type="match status" value="1"/>
</dbReference>
<sequence>MTLVTRVRGRFPAIRPRRLRSSEALRNLVSETLLDTSHLVLPLFVSEKGTGPIESMPGVERHTVEGVVSKVEEAVELGVNAFLLFGIPQLKDELGSQAYHREGVVQRALRRLSEAFGEKVVLIADTCLCEYTSHGHCGVIIDGGVENDRTLELLARTAVSQAEAGATVVAPSAMMDGQVGAIRSALDEAGFESTLIMSYSAKYASAYYGPFRVAAESKPQFGDRRSYQMDPRNGREAVREVGFDVEEGADIVMVKPALPYLDVIARLKAEFPLPLAAYQVSGEYLMIKSAAALGYLDERLAVLESVYSIRRAGADIVITYFAEDIAKWLKQQS</sequence>
<feature type="binding site" evidence="11">
    <location>
        <position position="137"/>
    </location>
    <ligand>
        <name>Zn(2+)</name>
        <dbReference type="ChEBI" id="CHEBI:29105"/>
        <note>catalytic</note>
    </ligand>
</feature>
<keyword evidence="7 13" id="KW-0627">Porphyrin biosynthesis</keyword>
<evidence type="ECO:0000256" key="1">
    <source>
        <dbReference type="ARBA" id="ARBA00004694"/>
    </source>
</evidence>
<feature type="active site" description="Schiff-base intermediate with substrate" evidence="9">
    <location>
        <position position="255"/>
    </location>
</feature>
<dbReference type="FunFam" id="3.20.20.70:FF:000019">
    <property type="entry name" value="Delta-aminolevulinic acid dehydratase"/>
    <property type="match status" value="1"/>
</dbReference>
<evidence type="ECO:0000256" key="9">
    <source>
        <dbReference type="PIRSR" id="PIRSR001415-1"/>
    </source>
</evidence>
<dbReference type="AlphaFoldDB" id="A0A2R6AZ68"/>
<keyword evidence="11" id="KW-0479">Metal-binding</keyword>
<dbReference type="PRINTS" id="PR00144">
    <property type="entry name" value="DALDHYDRTASE"/>
</dbReference>
<evidence type="ECO:0000313" key="16">
    <source>
        <dbReference type="Proteomes" id="UP000240322"/>
    </source>
</evidence>
<dbReference type="PROSITE" id="PS00169">
    <property type="entry name" value="D_ALA_DEHYDRATASE"/>
    <property type="match status" value="1"/>
</dbReference>
<comment type="subunit">
    <text evidence="13">Homooctamer.</text>
</comment>
<feature type="active site" description="Schiff-base intermediate with substrate" evidence="9">
    <location>
        <position position="202"/>
    </location>
</feature>
<keyword evidence="12" id="KW-0460">Magnesium</keyword>
<dbReference type="PANTHER" id="PTHR11458:SF0">
    <property type="entry name" value="DELTA-AMINOLEVULINIC ACID DEHYDRATASE"/>
    <property type="match status" value="1"/>
</dbReference>
<evidence type="ECO:0000256" key="11">
    <source>
        <dbReference type="PIRSR" id="PIRSR001415-3"/>
    </source>
</evidence>
<evidence type="ECO:0000256" key="2">
    <source>
        <dbReference type="ARBA" id="ARBA00008055"/>
    </source>
</evidence>
<dbReference type="InterPro" id="IPR030656">
    <property type="entry name" value="ALAD_AS"/>
</dbReference>
<dbReference type="EC" id="4.2.1.24" evidence="3 13"/>
<comment type="caution">
    <text evidence="15">The sequence shown here is derived from an EMBL/GenBank/DDBJ whole genome shotgun (WGS) entry which is preliminary data.</text>
</comment>
<comment type="pathway">
    <text evidence="1">Porphyrin-containing compound metabolism; protoporphyrin-IX biosynthesis; coproporphyrinogen-III from 5-aminolevulinate: step 1/4.</text>
</comment>
<dbReference type="GO" id="GO:0008270">
    <property type="term" value="F:zinc ion binding"/>
    <property type="evidence" value="ECO:0007669"/>
    <property type="project" value="TreeGrafter"/>
</dbReference>
<evidence type="ECO:0000256" key="10">
    <source>
        <dbReference type="PIRSR" id="PIRSR001415-2"/>
    </source>
</evidence>
<dbReference type="UniPathway" id="UPA00251">
    <property type="reaction ID" value="UER00318"/>
</dbReference>
<evidence type="ECO:0000256" key="6">
    <source>
        <dbReference type="ARBA" id="ARBA00023239"/>
    </source>
</evidence>
<evidence type="ECO:0000256" key="12">
    <source>
        <dbReference type="PIRSR" id="PIRSR001415-5"/>
    </source>
</evidence>
<reference evidence="15 16" key="1">
    <citation type="submission" date="2017-04" db="EMBL/GenBank/DDBJ databases">
        <title>Novel microbial lineages endemic to geothermal iron-oxide mats fill important gaps in the evolutionary history of Archaea.</title>
        <authorList>
            <person name="Jay Z.J."/>
            <person name="Beam J.P."/>
            <person name="Dlakic M."/>
            <person name="Rusch D.B."/>
            <person name="Kozubal M.A."/>
            <person name="Inskeep W.P."/>
        </authorList>
    </citation>
    <scope>NUCLEOTIDE SEQUENCE [LARGE SCALE GENOMIC DNA]</scope>
    <source>
        <strain evidence="15">OSP_D</strain>
    </source>
</reference>
<dbReference type="PANTHER" id="PTHR11458">
    <property type="entry name" value="DELTA-AMINOLEVULINIC ACID DEHYDRATASE"/>
    <property type="match status" value="1"/>
</dbReference>
<evidence type="ECO:0000256" key="7">
    <source>
        <dbReference type="ARBA" id="ARBA00023244"/>
    </source>
</evidence>
<keyword evidence="5" id="KW-0350">Heme biosynthesis</keyword>
<evidence type="ECO:0000256" key="3">
    <source>
        <dbReference type="ARBA" id="ARBA00012053"/>
    </source>
</evidence>
<dbReference type="SUPFAM" id="SSF51569">
    <property type="entry name" value="Aldolase"/>
    <property type="match status" value="1"/>
</dbReference>
<comment type="catalytic activity">
    <reaction evidence="8 13">
        <text>2 5-aminolevulinate = porphobilinogen + 2 H2O + H(+)</text>
        <dbReference type="Rhea" id="RHEA:24064"/>
        <dbReference type="ChEBI" id="CHEBI:15377"/>
        <dbReference type="ChEBI" id="CHEBI:15378"/>
        <dbReference type="ChEBI" id="CHEBI:58126"/>
        <dbReference type="ChEBI" id="CHEBI:356416"/>
        <dbReference type="EC" id="4.2.1.24"/>
    </reaction>
</comment>
<feature type="binding site" evidence="10">
    <location>
        <position position="281"/>
    </location>
    <ligand>
        <name>5-aminolevulinate</name>
        <dbReference type="ChEBI" id="CHEBI:356416"/>
        <label>2</label>
    </ligand>
</feature>
<dbReference type="PIRSF" id="PIRSF001415">
    <property type="entry name" value="Porphbilin_synth"/>
    <property type="match status" value="1"/>
</dbReference>
<feature type="binding site" evidence="10">
    <location>
        <position position="212"/>
    </location>
    <ligand>
        <name>5-aminolevulinate</name>
        <dbReference type="ChEBI" id="CHEBI:356416"/>
        <label>1</label>
    </ligand>
</feature>
<dbReference type="GO" id="GO:0006782">
    <property type="term" value="P:protoporphyrinogen IX biosynthetic process"/>
    <property type="evidence" value="ECO:0007669"/>
    <property type="project" value="UniProtKB-UniPathway"/>
</dbReference>
<dbReference type="SMART" id="SM01004">
    <property type="entry name" value="ALAD"/>
    <property type="match status" value="1"/>
</dbReference>
<dbReference type="EMBL" id="NEXE01000020">
    <property type="protein sequence ID" value="PSN91682.1"/>
    <property type="molecule type" value="Genomic_DNA"/>
</dbReference>
<accession>A0A2R6AZ68</accession>
<feature type="binding site" evidence="10">
    <location>
        <position position="224"/>
    </location>
    <ligand>
        <name>5-aminolevulinate</name>
        <dbReference type="ChEBI" id="CHEBI:356416"/>
        <label>1</label>
    </ligand>
</feature>
<evidence type="ECO:0000256" key="8">
    <source>
        <dbReference type="ARBA" id="ARBA00047651"/>
    </source>
</evidence>
<proteinExistence type="inferred from homology"/>
<keyword evidence="11" id="KW-0862">Zinc</keyword>
<evidence type="ECO:0000256" key="4">
    <source>
        <dbReference type="ARBA" id="ARBA00020771"/>
    </source>
</evidence>
<evidence type="ECO:0000256" key="13">
    <source>
        <dbReference type="RuleBase" id="RU000515"/>
    </source>
</evidence>
<feature type="binding site" evidence="11">
    <location>
        <position position="129"/>
    </location>
    <ligand>
        <name>Zn(2+)</name>
        <dbReference type="ChEBI" id="CHEBI:29105"/>
        <note>catalytic</note>
    </ligand>
</feature>
<evidence type="ECO:0000313" key="15">
    <source>
        <dbReference type="EMBL" id="PSN91682.1"/>
    </source>
</evidence>
<feature type="binding site" evidence="10">
    <location>
        <position position="320"/>
    </location>
    <ligand>
        <name>5-aminolevulinate</name>
        <dbReference type="ChEBI" id="CHEBI:356416"/>
        <label>2</label>
    </ligand>
</feature>
<dbReference type="NCBIfam" id="NF006762">
    <property type="entry name" value="PRK09283.1"/>
    <property type="match status" value="1"/>
</dbReference>